<organism evidence="9 10">
    <name type="scientific">Brachybacterium rhamnosum</name>
    <dbReference type="NCBI Taxonomy" id="173361"/>
    <lineage>
        <taxon>Bacteria</taxon>
        <taxon>Bacillati</taxon>
        <taxon>Actinomycetota</taxon>
        <taxon>Actinomycetes</taxon>
        <taxon>Micrococcales</taxon>
        <taxon>Dermabacteraceae</taxon>
        <taxon>Brachybacterium</taxon>
    </lineage>
</organism>
<dbReference type="Pfam" id="PF09349">
    <property type="entry name" value="OHCU_decarbox"/>
    <property type="match status" value="1"/>
</dbReference>
<dbReference type="EMBL" id="JBHUFL010000002">
    <property type="protein sequence ID" value="MFD1834148.1"/>
    <property type="molecule type" value="Genomic_DNA"/>
</dbReference>
<proteinExistence type="predicted"/>
<dbReference type="PANTHER" id="PTHR43466:SF1">
    <property type="entry name" value="2-OXO-4-HYDROXY-4-CARBOXY-5-UREIDOIMIDAZOLINE DECARBOXYLASE-RELATED"/>
    <property type="match status" value="1"/>
</dbReference>
<keyword evidence="10" id="KW-1185">Reference proteome</keyword>
<dbReference type="SUPFAM" id="SSF158694">
    <property type="entry name" value="UraD-Like"/>
    <property type="match status" value="1"/>
</dbReference>
<evidence type="ECO:0000256" key="2">
    <source>
        <dbReference type="ARBA" id="ARBA00004754"/>
    </source>
</evidence>
<dbReference type="InterPro" id="IPR036778">
    <property type="entry name" value="OHCU_decarboxylase_sf"/>
</dbReference>
<evidence type="ECO:0000256" key="5">
    <source>
        <dbReference type="ARBA" id="ARBA00022793"/>
    </source>
</evidence>
<evidence type="ECO:0000313" key="9">
    <source>
        <dbReference type="EMBL" id="MFD1834148.1"/>
    </source>
</evidence>
<reference evidence="10" key="1">
    <citation type="journal article" date="2019" name="Int. J. Syst. Evol. Microbiol.">
        <title>The Global Catalogue of Microorganisms (GCM) 10K type strain sequencing project: providing services to taxonomists for standard genome sequencing and annotation.</title>
        <authorList>
            <consortium name="The Broad Institute Genomics Platform"/>
            <consortium name="The Broad Institute Genome Sequencing Center for Infectious Disease"/>
            <person name="Wu L."/>
            <person name="Ma J."/>
        </authorList>
    </citation>
    <scope>NUCLEOTIDE SEQUENCE [LARGE SCALE GENOMIC DNA]</scope>
    <source>
        <strain evidence="10">JCM 11650</strain>
    </source>
</reference>
<evidence type="ECO:0000256" key="3">
    <source>
        <dbReference type="ARBA" id="ARBA00012257"/>
    </source>
</evidence>
<keyword evidence="5" id="KW-0210">Decarboxylase</keyword>
<evidence type="ECO:0000256" key="6">
    <source>
        <dbReference type="ARBA" id="ARBA00023239"/>
    </source>
</evidence>
<accession>A0ABW4PTU4</accession>
<comment type="catalytic activity">
    <reaction evidence="1">
        <text>5-hydroxy-2-oxo-4-ureido-2,5-dihydro-1H-imidazole-5-carboxylate + H(+) = (S)-allantoin + CO2</text>
        <dbReference type="Rhea" id="RHEA:26301"/>
        <dbReference type="ChEBI" id="CHEBI:15378"/>
        <dbReference type="ChEBI" id="CHEBI:15678"/>
        <dbReference type="ChEBI" id="CHEBI:16526"/>
        <dbReference type="ChEBI" id="CHEBI:58639"/>
        <dbReference type="EC" id="4.1.1.97"/>
    </reaction>
</comment>
<evidence type="ECO:0000256" key="7">
    <source>
        <dbReference type="SAM" id="Coils"/>
    </source>
</evidence>
<dbReference type="EC" id="4.1.1.97" evidence="3"/>
<dbReference type="InterPro" id="IPR018020">
    <property type="entry name" value="OHCU_decarboxylase"/>
</dbReference>
<dbReference type="PANTHER" id="PTHR43466">
    <property type="entry name" value="2-OXO-4-HYDROXY-4-CARBOXY-5-UREIDOIMIDAZOLINE DECARBOXYLASE-RELATED"/>
    <property type="match status" value="1"/>
</dbReference>
<keyword evidence="7" id="KW-0175">Coiled coil</keyword>
<dbReference type="RefSeq" id="WP_137769042.1">
    <property type="nucleotide sequence ID" value="NZ_BAAAIS010000002.1"/>
</dbReference>
<keyword evidence="4" id="KW-0659">Purine metabolism</keyword>
<dbReference type="Proteomes" id="UP001597280">
    <property type="component" value="Unassembled WGS sequence"/>
</dbReference>
<evidence type="ECO:0000256" key="1">
    <source>
        <dbReference type="ARBA" id="ARBA00001163"/>
    </source>
</evidence>
<protein>
    <recommendedName>
        <fullName evidence="3">2-oxo-4-hydroxy-4-carboxy-5-ureidoimidazoline decarboxylase</fullName>
        <ecNumber evidence="3">4.1.1.97</ecNumber>
    </recommendedName>
</protein>
<keyword evidence="6" id="KW-0456">Lyase</keyword>
<name>A0ABW4PTU4_9MICO</name>
<feature type="coiled-coil region" evidence="7">
    <location>
        <begin position="130"/>
        <end position="159"/>
    </location>
</feature>
<sequence>MSPSSLTLAQFNTAPAADLEDPLRACAPIDRWTGAILAGRPYADVEQLRGTASALAGEWTAAEVRGALAHHPRIGERAQGLAAVEAAHSRAEQAGVEDPGAWVAANARYEGRFGTVFLIRAAGRSQAEMLAELERRLALDEEQERSERAEQLRQIALLRLEALVPA</sequence>
<gene>
    <name evidence="9" type="ORF">ACFSDA_03575</name>
</gene>
<dbReference type="NCBIfam" id="NF010372">
    <property type="entry name" value="PRK13798.1"/>
    <property type="match status" value="1"/>
</dbReference>
<feature type="domain" description="Oxo-4-hydroxy-4-carboxy-5-ureidoimidazoline decarboxylase" evidence="8">
    <location>
        <begin position="12"/>
        <end position="161"/>
    </location>
</feature>
<evidence type="ECO:0000256" key="4">
    <source>
        <dbReference type="ARBA" id="ARBA00022631"/>
    </source>
</evidence>
<dbReference type="Gene3D" id="1.10.3330.10">
    <property type="entry name" value="Oxo-4-hydroxy-4-carboxy-5-ureidoimidazoline decarboxylase"/>
    <property type="match status" value="1"/>
</dbReference>
<comment type="caution">
    <text evidence="9">The sequence shown here is derived from an EMBL/GenBank/DDBJ whole genome shotgun (WGS) entry which is preliminary data.</text>
</comment>
<evidence type="ECO:0000259" key="8">
    <source>
        <dbReference type="Pfam" id="PF09349"/>
    </source>
</evidence>
<comment type="pathway">
    <text evidence="2">Purine metabolism; urate degradation; (S)-allantoin from urate: step 3/3.</text>
</comment>
<evidence type="ECO:0000313" key="10">
    <source>
        <dbReference type="Proteomes" id="UP001597280"/>
    </source>
</evidence>